<proteinExistence type="predicted"/>
<sequence>MIHFEQIREQMKEQYEKDSSRFFVEVTGQTLEEAIDNAAVELGLRRSLIDYEILQKGASGFFVLNPKEWKIRAYEAHKVRKPNVHAEVAAGLSTEELPEENMDRDGAAYVFCAPDGVFLKVTPPIGNGRKVALADVVERIRDRNVAVPPDEILKPIVKACADEYVRIGHYEYVPGNDALMSVEISDDEMKAYLFVSPPMPGGADVSADMIITFLSNNRVISGVNEKRVKQFQDSPVYRENYLIAEGTPPQKGADAKILFNFETDNTQLRLKENKSGQINFKELNLIQNVIEGQPLAQKVPAEEGKSGKTVTGKYLPAASGKDIAIPLGKNTRLAEDNLTVVAETKGQVLLIKNKINVEPIMTIEGNVSIKTGNIVFLGTVFVKGNVDDGFSIKAAGNIEVKGTVGKASLDAEGDIVVSQGIAGKEGGHIRAGKSIWSKFIQNIELVEAGDMVIVSDGILNSKIIANHKVICRGKRADIIGSQVTACEGVYARNLGSPAGGSDTVISVGFDPRSKERLVILEKNLLASEKALTALKLDLKSLEGQKKILKELSEEKEALLKRKKELRYINETEIKELRNEIERIRDYLAALKTDGRVSVSGNIYTGVRIVIKDIIEDVRVDCKATTFFLQNGLVRYGPYEDYTNDDDVKRTPSGYSTD</sequence>
<dbReference type="KEGG" id="trz:GWP43_00715"/>
<gene>
    <name evidence="3" type="ORF">GWP43_00715</name>
</gene>
<dbReference type="InterPro" id="IPR046866">
    <property type="entry name" value="FapA_N"/>
</dbReference>
<feature type="coiled-coil region" evidence="1">
    <location>
        <begin position="524"/>
        <end position="593"/>
    </location>
</feature>
<accession>A0A6P1XXR5</accession>
<dbReference type="InterPro" id="IPR046865">
    <property type="entry name" value="FapA_b_solenoid"/>
</dbReference>
<reference evidence="3 4" key="1">
    <citation type="submission" date="2020-01" db="EMBL/GenBank/DDBJ databases">
        <title>Complete genome sequence of a human oral phylogroup 1 Treponema sp. strain ATCC 700766, originally isolated from periodontitis dental plaque.</title>
        <authorList>
            <person name="Chan Y."/>
            <person name="Huo Y.-B."/>
            <person name="Yu X.-L."/>
            <person name="Zeng H."/>
            <person name="Leung W.-K."/>
            <person name="Watt R.M."/>
        </authorList>
    </citation>
    <scope>NUCLEOTIDE SEQUENCE [LARGE SCALE GENOMIC DNA]</scope>
    <source>
        <strain evidence="3 4">OMZ 804</strain>
    </source>
</reference>
<evidence type="ECO:0000256" key="1">
    <source>
        <dbReference type="SAM" id="Coils"/>
    </source>
</evidence>
<keyword evidence="1" id="KW-0175">Coiled coil</keyword>
<evidence type="ECO:0000313" key="3">
    <source>
        <dbReference type="EMBL" id="QHX42217.1"/>
    </source>
</evidence>
<dbReference type="InterPro" id="IPR005646">
    <property type="entry name" value="FapA"/>
</dbReference>
<dbReference type="Proteomes" id="UP000464374">
    <property type="component" value="Chromosome"/>
</dbReference>
<evidence type="ECO:0000313" key="4">
    <source>
        <dbReference type="Proteomes" id="UP000464374"/>
    </source>
</evidence>
<dbReference type="Pfam" id="PF20250">
    <property type="entry name" value="FapA_N"/>
    <property type="match status" value="1"/>
</dbReference>
<name>A0A6P1XXR5_9SPIR</name>
<dbReference type="AlphaFoldDB" id="A0A6P1XXR5"/>
<protein>
    <submittedName>
        <fullName evidence="3">DUF342 domain-containing protein</fullName>
    </submittedName>
</protein>
<dbReference type="InterPro" id="IPR032782">
    <property type="entry name" value="KhpB_N"/>
</dbReference>
<dbReference type="Pfam" id="PF03961">
    <property type="entry name" value="FapA"/>
    <property type="match status" value="1"/>
</dbReference>
<dbReference type="RefSeq" id="WP_162662031.1">
    <property type="nucleotide sequence ID" value="NZ_CP048020.1"/>
</dbReference>
<dbReference type="PANTHER" id="PTHR38032:SF1">
    <property type="entry name" value="RNA-BINDING PROTEIN KHPB N-TERMINAL DOMAIN-CONTAINING PROTEIN"/>
    <property type="match status" value="1"/>
</dbReference>
<feature type="domain" description="RNA-binding protein KhpB N-terminal" evidence="2">
    <location>
        <begin position="25"/>
        <end position="76"/>
    </location>
</feature>
<dbReference type="SMART" id="SM01245">
    <property type="entry name" value="Jag_N"/>
    <property type="match status" value="1"/>
</dbReference>
<dbReference type="EMBL" id="CP048020">
    <property type="protein sequence ID" value="QHX42217.1"/>
    <property type="molecule type" value="Genomic_DNA"/>
</dbReference>
<dbReference type="Pfam" id="PF14804">
    <property type="entry name" value="Jag_N"/>
    <property type="match status" value="1"/>
</dbReference>
<dbReference type="PANTHER" id="PTHR38032">
    <property type="entry name" value="POLYMERASE-RELATED"/>
    <property type="match status" value="1"/>
</dbReference>
<dbReference type="Gene3D" id="3.30.30.80">
    <property type="entry name" value="probable RNA-binding protein from clostridium symbiosum atcc 14940"/>
    <property type="match status" value="1"/>
</dbReference>
<dbReference type="InterPro" id="IPR038247">
    <property type="entry name" value="Jag_N_dom_sf"/>
</dbReference>
<organism evidence="3 4">
    <name type="scientific">Treponema vincentii</name>
    <dbReference type="NCBI Taxonomy" id="69710"/>
    <lineage>
        <taxon>Bacteria</taxon>
        <taxon>Pseudomonadati</taxon>
        <taxon>Spirochaetota</taxon>
        <taxon>Spirochaetia</taxon>
        <taxon>Spirochaetales</taxon>
        <taxon>Treponemataceae</taxon>
        <taxon>Treponema</taxon>
    </lineage>
</organism>
<evidence type="ECO:0000259" key="2">
    <source>
        <dbReference type="SMART" id="SM01245"/>
    </source>
</evidence>